<comment type="caution">
    <text evidence="1">The sequence shown here is derived from an EMBL/GenBank/DDBJ whole genome shotgun (WGS) entry which is preliminary data.</text>
</comment>
<dbReference type="Proteomes" id="UP001596378">
    <property type="component" value="Unassembled WGS sequence"/>
</dbReference>
<keyword evidence="2" id="KW-1185">Reference proteome</keyword>
<evidence type="ECO:0000313" key="2">
    <source>
        <dbReference type="Proteomes" id="UP001596378"/>
    </source>
</evidence>
<accession>A0ABW2F3F0</accession>
<organism evidence="1 2">
    <name type="scientific">Cohnella cellulosilytica</name>
    <dbReference type="NCBI Taxonomy" id="986710"/>
    <lineage>
        <taxon>Bacteria</taxon>
        <taxon>Bacillati</taxon>
        <taxon>Bacillota</taxon>
        <taxon>Bacilli</taxon>
        <taxon>Bacillales</taxon>
        <taxon>Paenibacillaceae</taxon>
        <taxon>Cohnella</taxon>
    </lineage>
</organism>
<dbReference type="RefSeq" id="WP_378048217.1">
    <property type="nucleotide sequence ID" value="NZ_JBHMDN010000016.1"/>
</dbReference>
<name>A0ABW2F3F0_9BACL</name>
<gene>
    <name evidence="1" type="ORF">ACFQMJ_04015</name>
</gene>
<sequence>MRHKPGERKSSNGRGWLVCLLFVLVAAALAGCSIEMNTEFEISSDSTHAAAETVETRAADPDAAGAGRSGTKAVCEAYEEEAGNGACSYTIDCDSARSCEEWSARMIGEMESWLGDLTYSEEWDVDEQESEKEADVLAFYEVDGSELDLDPSNEDEAYYAWLWERFAWIIPEEYREMITGFELYDHADLLAYVVQNEDDYEEWTYAANLLQSTYETERVMTDIHEFGHLLSLNADEVDPYEDESDCDTYMLDEGCPYDDSYIYRFYREFWKGGASEDPDDYVTDYAMSNLYEDFAESWSYFVMTVRPEGKTEADRKVRFFYDYDELVMLKASILGRAASWIDRNVEWE</sequence>
<dbReference type="PROSITE" id="PS51257">
    <property type="entry name" value="PROKAR_LIPOPROTEIN"/>
    <property type="match status" value="1"/>
</dbReference>
<reference evidence="2" key="1">
    <citation type="journal article" date="2019" name="Int. J. Syst. Evol. Microbiol.">
        <title>The Global Catalogue of Microorganisms (GCM) 10K type strain sequencing project: providing services to taxonomists for standard genome sequencing and annotation.</title>
        <authorList>
            <consortium name="The Broad Institute Genomics Platform"/>
            <consortium name="The Broad Institute Genome Sequencing Center for Infectious Disease"/>
            <person name="Wu L."/>
            <person name="Ma J."/>
        </authorList>
    </citation>
    <scope>NUCLEOTIDE SEQUENCE [LARGE SCALE GENOMIC DNA]</scope>
    <source>
        <strain evidence="2">KCTC 12907</strain>
    </source>
</reference>
<dbReference type="SUPFAM" id="SSF55486">
    <property type="entry name" value="Metalloproteases ('zincins'), catalytic domain"/>
    <property type="match status" value="1"/>
</dbReference>
<dbReference type="EMBL" id="JBHTAI010000002">
    <property type="protein sequence ID" value="MFC7147695.1"/>
    <property type="molecule type" value="Genomic_DNA"/>
</dbReference>
<protein>
    <submittedName>
        <fullName evidence="1">Uncharacterized protein</fullName>
    </submittedName>
</protein>
<evidence type="ECO:0000313" key="1">
    <source>
        <dbReference type="EMBL" id="MFC7147695.1"/>
    </source>
</evidence>
<proteinExistence type="predicted"/>